<keyword evidence="4" id="KW-0238">DNA-binding</keyword>
<dbReference type="SUPFAM" id="SSF52540">
    <property type="entry name" value="P-loop containing nucleoside triphosphate hydrolases"/>
    <property type="match status" value="1"/>
</dbReference>
<dbReference type="PANTHER" id="PTHR32071:SF117">
    <property type="entry name" value="PTS-DEPENDENT DIHYDROXYACETONE KINASE OPERON REGULATORY PROTEIN-RELATED"/>
    <property type="match status" value="1"/>
</dbReference>
<dbReference type="InterPro" id="IPR025944">
    <property type="entry name" value="Sigma_54_int_dom_CS"/>
</dbReference>
<dbReference type="InterPro" id="IPR058031">
    <property type="entry name" value="AAA_lid_NorR"/>
</dbReference>
<dbReference type="CDD" id="cd00009">
    <property type="entry name" value="AAA"/>
    <property type="match status" value="1"/>
</dbReference>
<dbReference type="PROSITE" id="PS50045">
    <property type="entry name" value="SIGMA54_INTERACT_4"/>
    <property type="match status" value="1"/>
</dbReference>
<dbReference type="PROSITE" id="PS00688">
    <property type="entry name" value="SIGMA54_INTERACT_3"/>
    <property type="match status" value="1"/>
</dbReference>
<evidence type="ECO:0000256" key="4">
    <source>
        <dbReference type="ARBA" id="ARBA00023125"/>
    </source>
</evidence>
<reference evidence="7 8" key="1">
    <citation type="submission" date="2023-01" db="EMBL/GenBank/DDBJ databases">
        <title>Minimal conservation of predation-associated metabolite biosynthetic gene clusters underscores biosynthetic potential of Myxococcota including descriptions for ten novel species: Archangium lansinium sp. nov., Myxococcus landrumus sp. nov., Nannocystis bai.</title>
        <authorList>
            <person name="Ahearne A."/>
            <person name="Stevens C."/>
            <person name="Dowd S."/>
        </authorList>
    </citation>
    <scope>NUCLEOTIDE SEQUENCE [LARGE SCALE GENOMIC DNA]</scope>
    <source>
        <strain evidence="7 8">WIWO2</strain>
    </source>
</reference>
<keyword evidence="8" id="KW-1185">Reference proteome</keyword>
<dbReference type="SMART" id="SM00382">
    <property type="entry name" value="AAA"/>
    <property type="match status" value="1"/>
</dbReference>
<dbReference type="Gene3D" id="3.40.50.300">
    <property type="entry name" value="P-loop containing nucleotide triphosphate hydrolases"/>
    <property type="match status" value="1"/>
</dbReference>
<dbReference type="Pfam" id="PF02954">
    <property type="entry name" value="HTH_8"/>
    <property type="match status" value="1"/>
</dbReference>
<sequence length="330" mass="36769">MRSHAMKKADQILRAVAAKDVTLTLIGESGCGKEVLARRAHELSERRRGPFVPINCAAIPDALFESELFGHERGAFTGASERAKGKVEAAERGTLLLDEIGEMPMPMQAKLLRFLENRRYMRVGGATKIEADVRLMFATLRPLDQEVRAGRFRADLFYRIQGITLNVPALRERRADIAPLLNQFTAQHSARHGVRPPRFSRQAKALLLRYDWPGNVRELRNVVETLCLLRDGRQVRVADLPEGVRSQVMPEEAAAGVSRASTSLVLDLDDGLESLIQQIVEAALERDGGDKIKAAARLRISLRTVQRYVAAGRVRVPSVRVRGEQKAAKR</sequence>
<keyword evidence="3" id="KW-0805">Transcription regulation</keyword>
<keyword evidence="1" id="KW-0547">Nucleotide-binding</keyword>
<keyword evidence="5" id="KW-0804">Transcription</keyword>
<accession>A0ABT5BS43</accession>
<keyword evidence="2" id="KW-0067">ATP-binding</keyword>
<dbReference type="InterPro" id="IPR027417">
    <property type="entry name" value="P-loop_NTPase"/>
</dbReference>
<dbReference type="PANTHER" id="PTHR32071">
    <property type="entry name" value="TRANSCRIPTIONAL REGULATORY PROTEIN"/>
    <property type="match status" value="1"/>
</dbReference>
<gene>
    <name evidence="7" type="ORF">POL72_04130</name>
</gene>
<dbReference type="InterPro" id="IPR003593">
    <property type="entry name" value="AAA+_ATPase"/>
</dbReference>
<evidence type="ECO:0000259" key="6">
    <source>
        <dbReference type="PROSITE" id="PS50045"/>
    </source>
</evidence>
<dbReference type="Gene3D" id="1.10.8.60">
    <property type="match status" value="1"/>
</dbReference>
<dbReference type="Proteomes" id="UP001217485">
    <property type="component" value="Unassembled WGS sequence"/>
</dbReference>
<evidence type="ECO:0000256" key="1">
    <source>
        <dbReference type="ARBA" id="ARBA00022741"/>
    </source>
</evidence>
<proteinExistence type="predicted"/>
<dbReference type="InterPro" id="IPR002197">
    <property type="entry name" value="HTH_Fis"/>
</dbReference>
<evidence type="ECO:0000256" key="3">
    <source>
        <dbReference type="ARBA" id="ARBA00023015"/>
    </source>
</evidence>
<comment type="caution">
    <text evidence="7">The sequence shown here is derived from an EMBL/GenBank/DDBJ whole genome shotgun (WGS) entry which is preliminary data.</text>
</comment>
<feature type="domain" description="Sigma-54 factor interaction" evidence="6">
    <location>
        <begin position="1"/>
        <end position="228"/>
    </location>
</feature>
<evidence type="ECO:0000256" key="2">
    <source>
        <dbReference type="ARBA" id="ARBA00022840"/>
    </source>
</evidence>
<evidence type="ECO:0000313" key="7">
    <source>
        <dbReference type="EMBL" id="MDC0676917.1"/>
    </source>
</evidence>
<protein>
    <submittedName>
        <fullName evidence="7">Sigma-54 dependent transcriptional regulator</fullName>
    </submittedName>
</protein>
<name>A0ABT5BS43_9BACT</name>
<dbReference type="Pfam" id="PF25601">
    <property type="entry name" value="AAA_lid_14"/>
    <property type="match status" value="1"/>
</dbReference>
<dbReference type="RefSeq" id="WP_272093690.1">
    <property type="nucleotide sequence ID" value="NZ_JAQNDK010000001.1"/>
</dbReference>
<evidence type="ECO:0000256" key="5">
    <source>
        <dbReference type="ARBA" id="ARBA00023163"/>
    </source>
</evidence>
<dbReference type="Pfam" id="PF00158">
    <property type="entry name" value="Sigma54_activat"/>
    <property type="match status" value="1"/>
</dbReference>
<organism evidence="7 8">
    <name type="scientific">Sorangium atrum</name>
    <dbReference type="NCBI Taxonomy" id="2995308"/>
    <lineage>
        <taxon>Bacteria</taxon>
        <taxon>Pseudomonadati</taxon>
        <taxon>Myxococcota</taxon>
        <taxon>Polyangia</taxon>
        <taxon>Polyangiales</taxon>
        <taxon>Polyangiaceae</taxon>
        <taxon>Sorangium</taxon>
    </lineage>
</organism>
<dbReference type="InterPro" id="IPR002078">
    <property type="entry name" value="Sigma_54_int"/>
</dbReference>
<evidence type="ECO:0000313" key="8">
    <source>
        <dbReference type="Proteomes" id="UP001217485"/>
    </source>
</evidence>
<dbReference type="EMBL" id="JAQNDK010000001">
    <property type="protein sequence ID" value="MDC0676917.1"/>
    <property type="molecule type" value="Genomic_DNA"/>
</dbReference>